<organism evidence="2 3">
    <name type="scientific">Denitromonas halophila</name>
    <dbReference type="NCBI Taxonomy" id="1629404"/>
    <lineage>
        <taxon>Bacteria</taxon>
        <taxon>Pseudomonadati</taxon>
        <taxon>Pseudomonadota</taxon>
        <taxon>Betaproteobacteria</taxon>
        <taxon>Rhodocyclales</taxon>
        <taxon>Zoogloeaceae</taxon>
        <taxon>Denitromonas</taxon>
    </lineage>
</organism>
<dbReference type="AlphaFoldDB" id="A0A557QGE7"/>
<evidence type="ECO:0000313" key="3">
    <source>
        <dbReference type="Proteomes" id="UP000319502"/>
    </source>
</evidence>
<name>A0A557QGE7_9RHOO</name>
<dbReference type="RefSeq" id="WP_144311051.1">
    <property type="nucleotide sequence ID" value="NZ_VMNK01000018.1"/>
</dbReference>
<protein>
    <recommendedName>
        <fullName evidence="4">DUF2946 domain-containing protein</fullName>
    </recommendedName>
</protein>
<accession>A0A557QGE7</accession>
<dbReference type="Pfam" id="PF11162">
    <property type="entry name" value="DUF2946"/>
    <property type="match status" value="1"/>
</dbReference>
<evidence type="ECO:0000313" key="2">
    <source>
        <dbReference type="EMBL" id="TVO51963.1"/>
    </source>
</evidence>
<dbReference type="EMBL" id="VMNK01000018">
    <property type="protein sequence ID" value="TVO51963.1"/>
    <property type="molecule type" value="Genomic_DNA"/>
</dbReference>
<evidence type="ECO:0000256" key="1">
    <source>
        <dbReference type="SAM" id="MobiDB-lite"/>
    </source>
</evidence>
<dbReference type="Proteomes" id="UP000319502">
    <property type="component" value="Unassembled WGS sequence"/>
</dbReference>
<evidence type="ECO:0008006" key="4">
    <source>
        <dbReference type="Google" id="ProtNLM"/>
    </source>
</evidence>
<sequence length="127" mass="13639">MNFAIRCACWIRWVLCLAVLSNGLISSLMPHSGMGTSAAMFIEICTDRGIVQVAADTPADAPSEAPTPHTSCPFCLHSTQSDIAPGPLPWLAAIDTQVMSQALPRQTHRDTSSYQARHPVRAPPVIS</sequence>
<proteinExistence type="predicted"/>
<feature type="region of interest" description="Disordered" evidence="1">
    <location>
        <begin position="104"/>
        <end position="127"/>
    </location>
</feature>
<gene>
    <name evidence="2" type="ORF">FHP91_18890</name>
</gene>
<dbReference type="InterPro" id="IPR021333">
    <property type="entry name" value="DUF2946"/>
</dbReference>
<reference evidence="2 3" key="1">
    <citation type="submission" date="2019-07" db="EMBL/GenBank/DDBJ databases">
        <title>The pathways for chlorine oxyanion respiration interact through the shared metabolite chlorate.</title>
        <authorList>
            <person name="Barnum T.P."/>
            <person name="Cheng Y."/>
            <person name="Hill K.A."/>
            <person name="Lucas L.N."/>
            <person name="Carlson H.K."/>
            <person name="Coates J.D."/>
        </authorList>
    </citation>
    <scope>NUCLEOTIDE SEQUENCE [LARGE SCALE GENOMIC DNA]</scope>
    <source>
        <strain evidence="2 3">SFB-3</strain>
    </source>
</reference>
<comment type="caution">
    <text evidence="2">The sequence shown here is derived from an EMBL/GenBank/DDBJ whole genome shotgun (WGS) entry which is preliminary data.</text>
</comment>
<keyword evidence="3" id="KW-1185">Reference proteome</keyword>